<name>A0A2J6SUW4_9HELO</name>
<organism evidence="4 5">
    <name type="scientific">Hyaloscypha bicolor E</name>
    <dbReference type="NCBI Taxonomy" id="1095630"/>
    <lineage>
        <taxon>Eukaryota</taxon>
        <taxon>Fungi</taxon>
        <taxon>Dikarya</taxon>
        <taxon>Ascomycota</taxon>
        <taxon>Pezizomycotina</taxon>
        <taxon>Leotiomycetes</taxon>
        <taxon>Helotiales</taxon>
        <taxon>Hyaloscyphaceae</taxon>
        <taxon>Hyaloscypha</taxon>
        <taxon>Hyaloscypha bicolor</taxon>
    </lineage>
</organism>
<keyword evidence="5" id="KW-1185">Reference proteome</keyword>
<dbReference type="GeneID" id="36595352"/>
<accession>A0A2J6SUW4</accession>
<sequence length="415" mass="45583">MPNMMPYRQSCDRCRQQKARCMRVDSGHDVTDTYLPCERCIKAGAVCLYSSKQKSGRPPVLSPTRNYSDSRRPSLRGRHGSPPNHSLDGNMFSEANLPELPPLNTDNLLGWDMSPSAAGPSFATMQGPQHHMSPEHERTSQSSGSPSSHDEDSSEAWTARIAALTTQTTQTANRLVPSDISPPLTVSSPQVGQIFDATSTLLRILDGISEALRVASSSSTESTTDPTATRLTQDPGLIFLILACHQRLLDSFQAICDSIRWSLDSMSSHQSEDRGTLPWKRTLHGDEGLPCVAQFVMVLQLVSHLLNQLDMALSPSPTHSLSRGQNLRSSFDFSAITDPDISPSWTIPPLSSLSSSQSNSALLLFRQEADVSKKSEEQGFVRLAKGFLTTVPDQHTTLNNKIRELQDSINDSRRL</sequence>
<dbReference type="PROSITE" id="PS50048">
    <property type="entry name" value="ZN2_CY6_FUNGAL_2"/>
    <property type="match status" value="1"/>
</dbReference>
<dbReference type="SMART" id="SM00066">
    <property type="entry name" value="GAL4"/>
    <property type="match status" value="1"/>
</dbReference>
<feature type="region of interest" description="Disordered" evidence="2">
    <location>
        <begin position="52"/>
        <end position="156"/>
    </location>
</feature>
<gene>
    <name evidence="4" type="ORF">K444DRAFT_667255</name>
</gene>
<reference evidence="4 5" key="1">
    <citation type="submission" date="2016-04" db="EMBL/GenBank/DDBJ databases">
        <title>A degradative enzymes factory behind the ericoid mycorrhizal symbiosis.</title>
        <authorList>
            <consortium name="DOE Joint Genome Institute"/>
            <person name="Martino E."/>
            <person name="Morin E."/>
            <person name="Grelet G."/>
            <person name="Kuo A."/>
            <person name="Kohler A."/>
            <person name="Daghino S."/>
            <person name="Barry K."/>
            <person name="Choi C."/>
            <person name="Cichocki N."/>
            <person name="Clum A."/>
            <person name="Copeland A."/>
            <person name="Hainaut M."/>
            <person name="Haridas S."/>
            <person name="Labutti K."/>
            <person name="Lindquist E."/>
            <person name="Lipzen A."/>
            <person name="Khouja H.-R."/>
            <person name="Murat C."/>
            <person name="Ohm R."/>
            <person name="Olson A."/>
            <person name="Spatafora J."/>
            <person name="Veneault-Fourrey C."/>
            <person name="Henrissat B."/>
            <person name="Grigoriev I."/>
            <person name="Martin F."/>
            <person name="Perotto S."/>
        </authorList>
    </citation>
    <scope>NUCLEOTIDE SEQUENCE [LARGE SCALE GENOMIC DNA]</scope>
    <source>
        <strain evidence="4 5">E</strain>
    </source>
</reference>
<dbReference type="Proteomes" id="UP000235371">
    <property type="component" value="Unassembled WGS sequence"/>
</dbReference>
<dbReference type="RefSeq" id="XP_024731475.1">
    <property type="nucleotide sequence ID" value="XM_024887276.1"/>
</dbReference>
<dbReference type="OrthoDB" id="4222821at2759"/>
<dbReference type="InterPro" id="IPR001138">
    <property type="entry name" value="Zn2Cys6_DnaBD"/>
</dbReference>
<dbReference type="CDD" id="cd00067">
    <property type="entry name" value="GAL4"/>
    <property type="match status" value="1"/>
</dbReference>
<dbReference type="Gene3D" id="4.10.240.10">
    <property type="entry name" value="Zn(2)-C6 fungal-type DNA-binding domain"/>
    <property type="match status" value="1"/>
</dbReference>
<dbReference type="GO" id="GO:0000981">
    <property type="term" value="F:DNA-binding transcription factor activity, RNA polymerase II-specific"/>
    <property type="evidence" value="ECO:0007669"/>
    <property type="project" value="InterPro"/>
</dbReference>
<feature type="domain" description="Zn(2)-C6 fungal-type" evidence="3">
    <location>
        <begin position="10"/>
        <end position="49"/>
    </location>
</feature>
<proteinExistence type="predicted"/>
<evidence type="ECO:0000313" key="5">
    <source>
        <dbReference type="Proteomes" id="UP000235371"/>
    </source>
</evidence>
<keyword evidence="1" id="KW-0539">Nucleus</keyword>
<evidence type="ECO:0000259" key="3">
    <source>
        <dbReference type="PROSITE" id="PS50048"/>
    </source>
</evidence>
<dbReference type="Pfam" id="PF00172">
    <property type="entry name" value="Zn_clus"/>
    <property type="match status" value="1"/>
</dbReference>
<evidence type="ECO:0000256" key="1">
    <source>
        <dbReference type="ARBA" id="ARBA00023242"/>
    </source>
</evidence>
<dbReference type="InParanoid" id="A0A2J6SUW4"/>
<evidence type="ECO:0000313" key="4">
    <source>
        <dbReference type="EMBL" id="PMD54571.1"/>
    </source>
</evidence>
<protein>
    <recommendedName>
        <fullName evidence="3">Zn(2)-C6 fungal-type domain-containing protein</fullName>
    </recommendedName>
</protein>
<dbReference type="InterPro" id="IPR036864">
    <property type="entry name" value="Zn2-C6_fun-type_DNA-bd_sf"/>
</dbReference>
<dbReference type="EMBL" id="KZ613859">
    <property type="protein sequence ID" value="PMD54571.1"/>
    <property type="molecule type" value="Genomic_DNA"/>
</dbReference>
<dbReference type="SUPFAM" id="SSF57701">
    <property type="entry name" value="Zn2/Cys6 DNA-binding domain"/>
    <property type="match status" value="1"/>
</dbReference>
<dbReference type="GO" id="GO:0008270">
    <property type="term" value="F:zinc ion binding"/>
    <property type="evidence" value="ECO:0007669"/>
    <property type="project" value="InterPro"/>
</dbReference>
<evidence type="ECO:0000256" key="2">
    <source>
        <dbReference type="SAM" id="MobiDB-lite"/>
    </source>
</evidence>
<dbReference type="AlphaFoldDB" id="A0A2J6SUW4"/>